<accession>A0A074LL20</accession>
<protein>
    <recommendedName>
        <fullName evidence="3">Copper resistance protein NlpE</fullName>
    </recommendedName>
</protein>
<name>A0A074LL20_9BACT</name>
<reference evidence="1 2" key="1">
    <citation type="submission" date="2014-04" db="EMBL/GenBank/DDBJ databases">
        <title>Characterization and application of a salt tolerant electro-active bacterium.</title>
        <authorList>
            <person name="Yang L."/>
            <person name="Wei S."/>
            <person name="Tay Q.X.M."/>
        </authorList>
    </citation>
    <scope>NUCLEOTIDE SEQUENCE [LARGE SCALE GENOMIC DNA]</scope>
    <source>
        <strain evidence="1 2">LY1</strain>
    </source>
</reference>
<dbReference type="Gene3D" id="2.40.128.640">
    <property type="match status" value="1"/>
</dbReference>
<dbReference type="Pfam" id="PF04170">
    <property type="entry name" value="NlpE"/>
    <property type="match status" value="1"/>
</dbReference>
<dbReference type="STRING" id="1048983.EL17_02360"/>
<dbReference type="InterPro" id="IPR007298">
    <property type="entry name" value="Cu-R_lipoprotein_NlpE"/>
</dbReference>
<dbReference type="PROSITE" id="PS51257">
    <property type="entry name" value="PROKAR_LIPOPROTEIN"/>
    <property type="match status" value="1"/>
</dbReference>
<dbReference type="Proteomes" id="UP000027821">
    <property type="component" value="Unassembled WGS sequence"/>
</dbReference>
<organism evidence="1 2">
    <name type="scientific">Anditalea andensis</name>
    <dbReference type="NCBI Taxonomy" id="1048983"/>
    <lineage>
        <taxon>Bacteria</taxon>
        <taxon>Pseudomonadati</taxon>
        <taxon>Bacteroidota</taxon>
        <taxon>Cytophagia</taxon>
        <taxon>Cytophagales</taxon>
        <taxon>Cytophagaceae</taxon>
        <taxon>Anditalea</taxon>
    </lineage>
</organism>
<dbReference type="RefSeq" id="WP_035070312.1">
    <property type="nucleotide sequence ID" value="NZ_JMIH01000014.1"/>
</dbReference>
<comment type="caution">
    <text evidence="1">The sequence shown here is derived from an EMBL/GenBank/DDBJ whole genome shotgun (WGS) entry which is preliminary data.</text>
</comment>
<proteinExistence type="predicted"/>
<dbReference type="AlphaFoldDB" id="A0A074LL20"/>
<dbReference type="OrthoDB" id="5348860at2"/>
<dbReference type="EMBL" id="JMIH01000014">
    <property type="protein sequence ID" value="KEO74537.1"/>
    <property type="molecule type" value="Genomic_DNA"/>
</dbReference>
<evidence type="ECO:0008006" key="3">
    <source>
        <dbReference type="Google" id="ProtNLM"/>
    </source>
</evidence>
<gene>
    <name evidence="1" type="ORF">EL17_02360</name>
</gene>
<keyword evidence="2" id="KW-1185">Reference proteome</keyword>
<evidence type="ECO:0000313" key="2">
    <source>
        <dbReference type="Proteomes" id="UP000027821"/>
    </source>
</evidence>
<evidence type="ECO:0000313" key="1">
    <source>
        <dbReference type="EMBL" id="KEO74537.1"/>
    </source>
</evidence>
<sequence length="160" mass="18437">MKSTIVFLLSILIFTACGNQGEGEGNVIQEVGQDISSRVANEYLVFEGEIPCVDCDRIEVELWLEKDSVQETSEYWIRTVHRGTHTGDIEDEVEGVYTKLVGYREDPTATVYQLNPGTNEPRYFLLNENEGTLSMLGPDRRMMEEDDDERYDYNLRLKRN</sequence>